<dbReference type="CDD" id="cd17341">
    <property type="entry name" value="MFS_NRT2_like"/>
    <property type="match status" value="1"/>
</dbReference>
<feature type="compositionally biased region" description="Low complexity" evidence="7">
    <location>
        <begin position="1"/>
        <end position="11"/>
    </location>
</feature>
<feature type="transmembrane region" description="Helical" evidence="8">
    <location>
        <begin position="322"/>
        <end position="342"/>
    </location>
</feature>
<feature type="region of interest" description="Disordered" evidence="7">
    <location>
        <begin position="1"/>
        <end position="27"/>
    </location>
</feature>
<proteinExistence type="inferred from homology"/>
<dbReference type="GO" id="GO:0042128">
    <property type="term" value="P:nitrate assimilation"/>
    <property type="evidence" value="ECO:0007669"/>
    <property type="project" value="UniProtKB-KW"/>
</dbReference>
<dbReference type="PROSITE" id="PS50850">
    <property type="entry name" value="MFS"/>
    <property type="match status" value="1"/>
</dbReference>
<feature type="transmembrane region" description="Helical" evidence="8">
    <location>
        <begin position="292"/>
        <end position="310"/>
    </location>
</feature>
<keyword evidence="6 8" id="KW-0472">Membrane</keyword>
<evidence type="ECO:0000313" key="10">
    <source>
        <dbReference type="EMBL" id="SEO94377.1"/>
    </source>
</evidence>
<feature type="domain" description="Major facilitator superfamily (MFS) profile" evidence="9">
    <location>
        <begin position="255"/>
        <end position="464"/>
    </location>
</feature>
<dbReference type="Proteomes" id="UP000198960">
    <property type="component" value="Unassembled WGS sequence"/>
</dbReference>
<dbReference type="InterPro" id="IPR011701">
    <property type="entry name" value="MFS"/>
</dbReference>
<evidence type="ECO:0000259" key="9">
    <source>
        <dbReference type="PROSITE" id="PS50850"/>
    </source>
</evidence>
<dbReference type="GO" id="GO:0005886">
    <property type="term" value="C:plasma membrane"/>
    <property type="evidence" value="ECO:0007669"/>
    <property type="project" value="UniProtKB-SubCell"/>
</dbReference>
<dbReference type="SUPFAM" id="SSF103473">
    <property type="entry name" value="MFS general substrate transporter"/>
    <property type="match status" value="1"/>
</dbReference>
<dbReference type="PANTHER" id="PTHR23515">
    <property type="entry name" value="HIGH-AFFINITY NITRATE TRANSPORTER 2.3"/>
    <property type="match status" value="1"/>
</dbReference>
<dbReference type="EMBL" id="FOEE01000007">
    <property type="protein sequence ID" value="SEO94377.1"/>
    <property type="molecule type" value="Genomic_DNA"/>
</dbReference>
<dbReference type="RefSeq" id="WP_091943494.1">
    <property type="nucleotide sequence ID" value="NZ_FOEE01000007.1"/>
</dbReference>
<protein>
    <submittedName>
        <fullName evidence="10">MFS transporter, NNP family, nitrate/nitrite transporter</fullName>
    </submittedName>
</protein>
<feature type="transmembrane region" description="Helical" evidence="8">
    <location>
        <begin position="252"/>
        <end position="272"/>
    </location>
</feature>
<feature type="transmembrane region" description="Helical" evidence="8">
    <location>
        <begin position="181"/>
        <end position="205"/>
    </location>
</feature>
<keyword evidence="4 8" id="KW-1133">Transmembrane helix</keyword>
<feature type="transmembrane region" description="Helical" evidence="8">
    <location>
        <begin position="51"/>
        <end position="76"/>
    </location>
</feature>
<evidence type="ECO:0000256" key="3">
    <source>
        <dbReference type="ARBA" id="ARBA00022692"/>
    </source>
</evidence>
<evidence type="ECO:0000256" key="1">
    <source>
        <dbReference type="ARBA" id="ARBA00004651"/>
    </source>
</evidence>
<feature type="transmembrane region" description="Helical" evidence="8">
    <location>
        <begin position="348"/>
        <end position="368"/>
    </location>
</feature>
<feature type="transmembrane region" description="Helical" evidence="8">
    <location>
        <begin position="434"/>
        <end position="455"/>
    </location>
</feature>
<dbReference type="InterPro" id="IPR036259">
    <property type="entry name" value="MFS_trans_sf"/>
</dbReference>
<evidence type="ECO:0000256" key="7">
    <source>
        <dbReference type="SAM" id="MobiDB-lite"/>
    </source>
</evidence>
<evidence type="ECO:0000256" key="2">
    <source>
        <dbReference type="ARBA" id="ARBA00008432"/>
    </source>
</evidence>
<dbReference type="STRING" id="673521.SAMN05660991_02445"/>
<dbReference type="AlphaFoldDB" id="A0A1H8TTZ3"/>
<evidence type="ECO:0000256" key="5">
    <source>
        <dbReference type="ARBA" id="ARBA00023063"/>
    </source>
</evidence>
<evidence type="ECO:0000256" key="4">
    <source>
        <dbReference type="ARBA" id="ARBA00022989"/>
    </source>
</evidence>
<comment type="similarity">
    <text evidence="2">Belongs to the major facilitator superfamily. Nitrate/nitrite porter (TC 2.A.1.8) family.</text>
</comment>
<dbReference type="InterPro" id="IPR044772">
    <property type="entry name" value="NO3_transporter"/>
</dbReference>
<keyword evidence="5" id="KW-0534">Nitrate assimilation</keyword>
<evidence type="ECO:0000256" key="6">
    <source>
        <dbReference type="ARBA" id="ARBA00023136"/>
    </source>
</evidence>
<evidence type="ECO:0000313" key="11">
    <source>
        <dbReference type="Proteomes" id="UP000198960"/>
    </source>
</evidence>
<name>A0A1H8TTZ3_9ACTN</name>
<comment type="subcellular location">
    <subcellularLocation>
        <location evidence="1">Cell membrane</location>
        <topology evidence="1">Multi-pass membrane protein</topology>
    </subcellularLocation>
</comment>
<gene>
    <name evidence="10" type="ORF">SAMN05660991_02445</name>
</gene>
<feature type="transmembrane region" description="Helical" evidence="8">
    <location>
        <begin position="402"/>
        <end position="422"/>
    </location>
</feature>
<feature type="transmembrane region" description="Helical" evidence="8">
    <location>
        <begin position="211"/>
        <end position="231"/>
    </location>
</feature>
<feature type="transmembrane region" description="Helical" evidence="8">
    <location>
        <begin position="142"/>
        <end position="160"/>
    </location>
</feature>
<accession>A0A1H8TTZ3</accession>
<reference evidence="11" key="1">
    <citation type="submission" date="2016-10" db="EMBL/GenBank/DDBJ databases">
        <authorList>
            <person name="Varghese N."/>
            <person name="Submissions S."/>
        </authorList>
    </citation>
    <scope>NUCLEOTIDE SEQUENCE [LARGE SCALE GENOMIC DNA]</scope>
    <source>
        <strain evidence="11">DSM 45413</strain>
    </source>
</reference>
<evidence type="ECO:0000256" key="8">
    <source>
        <dbReference type="SAM" id="Phobius"/>
    </source>
</evidence>
<keyword evidence="11" id="KW-1185">Reference proteome</keyword>
<dbReference type="OrthoDB" id="9771451at2"/>
<feature type="transmembrane region" description="Helical" evidence="8">
    <location>
        <begin position="117"/>
        <end position="136"/>
    </location>
</feature>
<dbReference type="GO" id="GO:0015112">
    <property type="term" value="F:nitrate transmembrane transporter activity"/>
    <property type="evidence" value="ECO:0007669"/>
    <property type="project" value="InterPro"/>
</dbReference>
<dbReference type="Gene3D" id="1.20.1250.20">
    <property type="entry name" value="MFS general substrate transporter like domains"/>
    <property type="match status" value="1"/>
</dbReference>
<keyword evidence="3 8" id="KW-0812">Transmembrane</keyword>
<organism evidence="10 11">
    <name type="scientific">Trujillonella endophytica</name>
    <dbReference type="NCBI Taxonomy" id="673521"/>
    <lineage>
        <taxon>Bacteria</taxon>
        <taxon>Bacillati</taxon>
        <taxon>Actinomycetota</taxon>
        <taxon>Actinomycetes</taxon>
        <taxon>Geodermatophilales</taxon>
        <taxon>Geodermatophilaceae</taxon>
        <taxon>Trujillonella</taxon>
    </lineage>
</organism>
<dbReference type="InterPro" id="IPR020846">
    <property type="entry name" value="MFS_dom"/>
</dbReference>
<sequence>MAAPTRPTDAVPAPPAPTSAPPRGGRWIEDWRPEDPQFWEGTGKGVARRNLFFSVFSEHIGFSIWSLWSVLVLFLPEPVFGIDPAGKFLLTTLPTALGAFVRLPYTFAVAKFGGRNWTIVSAALLLIPTIATAIVLEPGVDYSTLLVVSCLAGVGGGNFASSMANINAFYPDRLKGWALGLNAGGGNLGVPVIQLVGLLVLATAGAQHPRIILIAYIPLIVIAAVGAALLMDNLATARNQPRAMRQALREPHTYIMSFLYIGTFGSFIGFGFAFGQVLQNQFAVDFDTPLKAAYLTWLGPLLGSLIRPLGGSLADRFGGARITFVNFIAMAVGASIVLTASLVESLPLFVVGFVVLFVLSGLGNGSTYKMIPAIFRTQAQLSVAAGGDSVAADRRALRMSGALIGIAGAVGAFGGVLVNLAFRQSFLSSGSGDGAYIAFIAFYVVCVAVTWVVYLRRGAPMAGV</sequence>
<dbReference type="Pfam" id="PF07690">
    <property type="entry name" value="MFS_1"/>
    <property type="match status" value="1"/>
</dbReference>
<feature type="transmembrane region" description="Helical" evidence="8">
    <location>
        <begin position="88"/>
        <end position="105"/>
    </location>
</feature>